<sequence>MIIKILRAGNKGDLTQRWAIFSDVLNAYYVTVTGEKFSSIIEGGHEDYLFDYTAFNGDCMKLKKVTTVEVTRRNGTNLNIAFNTVGYLLNDEGKTIEKIN</sequence>
<reference evidence="1" key="1">
    <citation type="journal article" date="2015" name="Nature">
        <title>Complex archaea that bridge the gap between prokaryotes and eukaryotes.</title>
        <authorList>
            <person name="Spang A."/>
            <person name="Saw J.H."/>
            <person name="Jorgensen S.L."/>
            <person name="Zaremba-Niedzwiedzka K."/>
            <person name="Martijn J."/>
            <person name="Lind A.E."/>
            <person name="van Eijk R."/>
            <person name="Schleper C."/>
            <person name="Guy L."/>
            <person name="Ettema T.J."/>
        </authorList>
    </citation>
    <scope>NUCLEOTIDE SEQUENCE</scope>
</reference>
<dbReference type="AlphaFoldDB" id="A0A0F9JTB5"/>
<dbReference type="EMBL" id="LAZR01010675">
    <property type="protein sequence ID" value="KKM65726.1"/>
    <property type="molecule type" value="Genomic_DNA"/>
</dbReference>
<organism evidence="1">
    <name type="scientific">marine sediment metagenome</name>
    <dbReference type="NCBI Taxonomy" id="412755"/>
    <lineage>
        <taxon>unclassified sequences</taxon>
        <taxon>metagenomes</taxon>
        <taxon>ecological metagenomes</taxon>
    </lineage>
</organism>
<protein>
    <submittedName>
        <fullName evidence="1">Uncharacterized protein</fullName>
    </submittedName>
</protein>
<gene>
    <name evidence="1" type="ORF">LCGC14_1488430</name>
</gene>
<proteinExistence type="predicted"/>
<accession>A0A0F9JTB5</accession>
<comment type="caution">
    <text evidence="1">The sequence shown here is derived from an EMBL/GenBank/DDBJ whole genome shotgun (WGS) entry which is preliminary data.</text>
</comment>
<name>A0A0F9JTB5_9ZZZZ</name>
<evidence type="ECO:0000313" key="1">
    <source>
        <dbReference type="EMBL" id="KKM65726.1"/>
    </source>
</evidence>